<accession>A0A1H5PMK3</accession>
<dbReference type="STRING" id="561176.SAMN04488561_4857"/>
<evidence type="ECO:0000313" key="3">
    <source>
        <dbReference type="EMBL" id="SEF15133.1"/>
    </source>
</evidence>
<evidence type="ECO:0000256" key="1">
    <source>
        <dbReference type="SAM" id="MobiDB-lite"/>
    </source>
</evidence>
<sequence>MRRWFAGLVSLGMLAGCSIGADDEDGAIAVMGLTPFDACEDVLDHLKTEAGERVGPWGLGGAVTEAYAADGGAEDTAALAVPESAGRGDSGGAQSHSTTNVQEAGVDEPDVAKTDGRLLVTTAGGDLRVIDVTGDAPREVGRLALTDPAAKPAPGRMIAPEIAPENVDASVFLAGDRVVALVRQYPMIAYDAMSSYPGPMTSTTAVLLIDISDPAEPVVESRLQVDGDYLDARMVDDTVRLVVSSYPTLEFPMTEADVNLPEDELTERNRAIVEESTIADWLPSYTFTSGDAEPETGQLVSCEQVSRPDEFAGFSLLSVLTFDPDDGLGTDGSVGVLTDGDTVYASQDRLYVATTRWGDPFAPAGDAIRTLPGPGDITTGIHAFDITGNVPARYLASGEVEGRILGRYAMSEHEGVLRVATTIDGWNGTTDTSESVLYTLEEGDGELVQLGQVGGLGKGEQIYAVRYFGDTGYVVTFRQVDPLYVLDLSDPAAPAVTGELKITGYSAYLHDAGDDRLLGVGQETTENGMAVGAQISLFDVADPTAPAKLDGHVVPNAWSQTEWDPQAFLFWPETRQVVVPMETGTGPSALIVRLDGDAVTEQGQITRTESPRDGWAWLRRTVIVGDTLYTVWQDGVQANGLADLEPRGWAGFAQP</sequence>
<keyword evidence="4" id="KW-1185">Reference proteome</keyword>
<dbReference type="PROSITE" id="PS51257">
    <property type="entry name" value="PROKAR_LIPOPROTEIN"/>
    <property type="match status" value="1"/>
</dbReference>
<protein>
    <submittedName>
        <fullName evidence="3">Beta propeller domain-containing protein</fullName>
    </submittedName>
</protein>
<keyword evidence="2" id="KW-0732">Signal</keyword>
<evidence type="ECO:0000313" key="4">
    <source>
        <dbReference type="Proteomes" id="UP000181980"/>
    </source>
</evidence>
<dbReference type="Proteomes" id="UP000181980">
    <property type="component" value="Unassembled WGS sequence"/>
</dbReference>
<dbReference type="AlphaFoldDB" id="A0A1H5PMK3"/>
<organism evidence="3 4">
    <name type="scientific">Jiangella alba</name>
    <dbReference type="NCBI Taxonomy" id="561176"/>
    <lineage>
        <taxon>Bacteria</taxon>
        <taxon>Bacillati</taxon>
        <taxon>Actinomycetota</taxon>
        <taxon>Actinomycetes</taxon>
        <taxon>Jiangellales</taxon>
        <taxon>Jiangellaceae</taxon>
        <taxon>Jiangella</taxon>
    </lineage>
</organism>
<feature type="signal peptide" evidence="2">
    <location>
        <begin position="1"/>
        <end position="21"/>
    </location>
</feature>
<gene>
    <name evidence="3" type="ORF">SAMN04488561_4857</name>
</gene>
<dbReference type="EMBL" id="FNUC01000004">
    <property type="protein sequence ID" value="SEF15133.1"/>
    <property type="molecule type" value="Genomic_DNA"/>
</dbReference>
<dbReference type="InterPro" id="IPR019198">
    <property type="entry name" value="Beta_propeller_containing"/>
</dbReference>
<proteinExistence type="predicted"/>
<dbReference type="Pfam" id="PF09826">
    <property type="entry name" value="Beta_propel"/>
    <property type="match status" value="1"/>
</dbReference>
<name>A0A1H5PMK3_9ACTN</name>
<feature type="compositionally biased region" description="Polar residues" evidence="1">
    <location>
        <begin position="92"/>
        <end position="102"/>
    </location>
</feature>
<feature type="region of interest" description="Disordered" evidence="1">
    <location>
        <begin position="83"/>
        <end position="113"/>
    </location>
</feature>
<reference evidence="4" key="1">
    <citation type="submission" date="2016-10" db="EMBL/GenBank/DDBJ databases">
        <authorList>
            <person name="Varghese N."/>
            <person name="Submissions S."/>
        </authorList>
    </citation>
    <scope>NUCLEOTIDE SEQUENCE [LARGE SCALE GENOMIC DNA]</scope>
    <source>
        <strain evidence="4">DSM 45237</strain>
    </source>
</reference>
<evidence type="ECO:0000256" key="2">
    <source>
        <dbReference type="SAM" id="SignalP"/>
    </source>
</evidence>
<feature type="chain" id="PRO_5039111458" evidence="2">
    <location>
        <begin position="22"/>
        <end position="655"/>
    </location>
</feature>